<evidence type="ECO:0000313" key="3">
    <source>
        <dbReference type="Proteomes" id="UP000319161"/>
    </source>
</evidence>
<evidence type="ECO:0000313" key="2">
    <source>
        <dbReference type="EMBL" id="QDM56371.1"/>
    </source>
</evidence>
<dbReference type="EMBL" id="MK967384">
    <property type="protein sequence ID" value="QDM56371.1"/>
    <property type="molecule type" value="Genomic_DNA"/>
</dbReference>
<feature type="transmembrane region" description="Helical" evidence="1">
    <location>
        <begin position="92"/>
        <end position="111"/>
    </location>
</feature>
<dbReference type="RefSeq" id="YP_010655042.1">
    <property type="nucleotide sequence ID" value="NC_070819.1"/>
</dbReference>
<keyword evidence="1" id="KW-1133">Transmembrane helix</keyword>
<reference evidence="2 3" key="1">
    <citation type="submission" date="2019-05" db="EMBL/GenBank/DDBJ databases">
        <authorList>
            <person name="Burnell J."/>
            <person name="Dorr H."/>
            <person name="Griffin H."/>
            <person name="Jordan N."/>
            <person name="Molloy S.D."/>
            <person name="Garlena R.A."/>
            <person name="Russell D.A."/>
            <person name="Pope W.H."/>
            <person name="Jacobs-Sera D."/>
            <person name="Hatfull G.F."/>
        </authorList>
    </citation>
    <scope>NUCLEOTIDE SEQUENCE [LARGE SCALE GENOMIC DNA]</scope>
</reference>
<feature type="transmembrane region" description="Helical" evidence="1">
    <location>
        <begin position="52"/>
        <end position="71"/>
    </location>
</feature>
<gene>
    <name evidence="2" type="primary">24</name>
    <name evidence="2" type="ORF">SEA_SIDIOUS_24</name>
</gene>
<name>A0A515MI80_9CAUD</name>
<feature type="transmembrane region" description="Helical" evidence="1">
    <location>
        <begin position="12"/>
        <end position="32"/>
    </location>
</feature>
<keyword evidence="3" id="KW-1185">Reference proteome</keyword>
<keyword evidence="1" id="KW-0812">Transmembrane</keyword>
<proteinExistence type="predicted"/>
<dbReference type="GeneID" id="77930898"/>
<feature type="transmembrane region" description="Helical" evidence="1">
    <location>
        <begin position="123"/>
        <end position="142"/>
    </location>
</feature>
<dbReference type="KEGG" id="vg:77930898"/>
<accession>A0A515MI80</accession>
<sequence length="157" mass="17318">MPLRRIRHDSRHPFEIAMVAWMLFYSLVALLFDRFPGAINTGGGDAFKWFWGGMLLVGTVLATAGIGLDLVRAGLMRRRPARAQDWLNDSTGLTLESAGMFFCSGALLVYGSTILDEFKSTNILAGGTFIVFGLASLARAIIIRRDLRRVARGDIRP</sequence>
<evidence type="ECO:0000256" key="1">
    <source>
        <dbReference type="SAM" id="Phobius"/>
    </source>
</evidence>
<keyword evidence="1" id="KW-0472">Membrane</keyword>
<dbReference type="Proteomes" id="UP000319161">
    <property type="component" value="Segment"/>
</dbReference>
<organism evidence="2 3">
    <name type="scientific">Gordonia phage Sidious</name>
    <dbReference type="NCBI Taxonomy" id="2591118"/>
    <lineage>
        <taxon>Viruses</taxon>
        <taxon>Duplodnaviria</taxon>
        <taxon>Heunggongvirae</taxon>
        <taxon>Uroviricota</taxon>
        <taxon>Caudoviricetes</taxon>
        <taxon>Sidiousvirus</taxon>
        <taxon>Sidiousvirus sidious</taxon>
    </lineage>
</organism>
<protein>
    <submittedName>
        <fullName evidence="2">Membrane protein</fullName>
    </submittedName>
</protein>